<dbReference type="HOGENOM" id="CLU_3054762_0_0_9"/>
<sequence length="54" mass="6216">MNFKLKMGQAHFQCYGVFLQNEGEWHICFPSQVVGEGALAAKRCWMAERMNPQP</sequence>
<evidence type="ECO:0000313" key="1">
    <source>
        <dbReference type="EMBL" id="EEG28690.1"/>
    </source>
</evidence>
<reference evidence="1 2" key="2">
    <citation type="submission" date="2009-02" db="EMBL/GenBank/DDBJ databases">
        <title>Draft genome sequence of Clostridium methylpentosum (DSM 5476).</title>
        <authorList>
            <person name="Sudarsanam P."/>
            <person name="Ley R."/>
            <person name="Guruge J."/>
            <person name="Turnbaugh P.J."/>
            <person name="Mahowald M."/>
            <person name="Liep D."/>
            <person name="Gordon J."/>
        </authorList>
    </citation>
    <scope>NUCLEOTIDE SEQUENCE [LARGE SCALE GENOMIC DNA]</scope>
    <source>
        <strain evidence="1 2">DSM 5476</strain>
    </source>
</reference>
<dbReference type="Proteomes" id="UP000003340">
    <property type="component" value="Unassembled WGS sequence"/>
</dbReference>
<feature type="non-terminal residue" evidence="1">
    <location>
        <position position="54"/>
    </location>
</feature>
<reference evidence="1 2" key="1">
    <citation type="submission" date="2009-01" db="EMBL/GenBank/DDBJ databases">
        <authorList>
            <person name="Fulton L."/>
            <person name="Clifton S."/>
            <person name="Fulton B."/>
            <person name="Xu J."/>
            <person name="Minx P."/>
            <person name="Pepin K.H."/>
            <person name="Johnson M."/>
            <person name="Bhonagiri V."/>
            <person name="Nash W.E."/>
            <person name="Mardis E.R."/>
            <person name="Wilson R.K."/>
        </authorList>
    </citation>
    <scope>NUCLEOTIDE SEQUENCE [LARGE SCALE GENOMIC DNA]</scope>
    <source>
        <strain evidence="1 2">DSM 5476</strain>
    </source>
</reference>
<accession>C0EIJ8</accession>
<name>C0EIJ8_9FIRM</name>
<evidence type="ECO:0000313" key="2">
    <source>
        <dbReference type="Proteomes" id="UP000003340"/>
    </source>
</evidence>
<keyword evidence="2" id="KW-1185">Reference proteome</keyword>
<dbReference type="STRING" id="537013.CLOSTMETH_03693"/>
<comment type="caution">
    <text evidence="1">The sequence shown here is derived from an EMBL/GenBank/DDBJ whole genome shotgun (WGS) entry which is preliminary data.</text>
</comment>
<dbReference type="EMBL" id="ACEC01000127">
    <property type="protein sequence ID" value="EEG28690.1"/>
    <property type="molecule type" value="Genomic_DNA"/>
</dbReference>
<dbReference type="AlphaFoldDB" id="C0EIJ8"/>
<gene>
    <name evidence="1" type="ORF">CLOSTMETH_03693</name>
</gene>
<proteinExistence type="predicted"/>
<organism evidence="1 2">
    <name type="scientific">[Clostridium] methylpentosum DSM 5476</name>
    <dbReference type="NCBI Taxonomy" id="537013"/>
    <lineage>
        <taxon>Bacteria</taxon>
        <taxon>Bacillati</taxon>
        <taxon>Bacillota</taxon>
        <taxon>Clostridia</taxon>
        <taxon>Eubacteriales</taxon>
        <taxon>Oscillospiraceae</taxon>
        <taxon>Oscillospiraceae incertae sedis</taxon>
    </lineage>
</organism>
<protein>
    <submittedName>
        <fullName evidence="1">Uncharacterized protein</fullName>
    </submittedName>
</protein>